<accession>A0A382F9E8</accession>
<sequence length="23" mass="2395">MSQIGRFDVTMSVSVGRVGVGVI</sequence>
<protein>
    <submittedName>
        <fullName evidence="1">Uncharacterized protein</fullName>
    </submittedName>
</protein>
<gene>
    <name evidence="1" type="ORF">METZ01_LOCUS212143</name>
</gene>
<dbReference type="EMBL" id="UINC01048584">
    <property type="protein sequence ID" value="SVB59289.1"/>
    <property type="molecule type" value="Genomic_DNA"/>
</dbReference>
<evidence type="ECO:0000313" key="1">
    <source>
        <dbReference type="EMBL" id="SVB59289.1"/>
    </source>
</evidence>
<organism evidence="1">
    <name type="scientific">marine metagenome</name>
    <dbReference type="NCBI Taxonomy" id="408172"/>
    <lineage>
        <taxon>unclassified sequences</taxon>
        <taxon>metagenomes</taxon>
        <taxon>ecological metagenomes</taxon>
    </lineage>
</organism>
<name>A0A382F9E8_9ZZZZ</name>
<reference evidence="1" key="1">
    <citation type="submission" date="2018-05" db="EMBL/GenBank/DDBJ databases">
        <authorList>
            <person name="Lanie J.A."/>
            <person name="Ng W.-L."/>
            <person name="Kazmierczak K.M."/>
            <person name="Andrzejewski T.M."/>
            <person name="Davidsen T.M."/>
            <person name="Wayne K.J."/>
            <person name="Tettelin H."/>
            <person name="Glass J.I."/>
            <person name="Rusch D."/>
            <person name="Podicherti R."/>
            <person name="Tsui H.-C.T."/>
            <person name="Winkler M.E."/>
        </authorList>
    </citation>
    <scope>NUCLEOTIDE SEQUENCE</scope>
</reference>
<dbReference type="AlphaFoldDB" id="A0A382F9E8"/>
<proteinExistence type="predicted"/>